<sequence length="121" mass="13580">MYSDNILSLDLSDDCICMVRGYQQINSRFVQCIKEGTHEELFVPRDLLTTKSVSVGAVETCVLELDRAVCWNRANDVYSKPLVNPTQLNVYTDQACAVDDNVLSCWPLGSYEGKRITLPSI</sequence>
<name>A0AAD0W3V1_PSEO7</name>
<dbReference type="Proteomes" id="UP000258102">
    <property type="component" value="Chromosome 1"/>
</dbReference>
<evidence type="ECO:0000313" key="1">
    <source>
        <dbReference type="EMBL" id="AXR01473.1"/>
    </source>
</evidence>
<dbReference type="EMBL" id="CP031761">
    <property type="protein sequence ID" value="AXR01473.1"/>
    <property type="molecule type" value="Genomic_DNA"/>
</dbReference>
<accession>A0AAD0W3V1</accession>
<protein>
    <submittedName>
        <fullName evidence="1">Uncharacterized protein</fullName>
    </submittedName>
</protein>
<reference evidence="1 2" key="1">
    <citation type="submission" date="2018-08" db="EMBL/GenBank/DDBJ databases">
        <title>Whole Genome Sequences of Two Pseudoalteromonas piscicida Strains, DE1-A and DE2-A, which Exhibit Strong Antibacterial Activity against Vibrio vulnificus.</title>
        <authorList>
            <person name="Richards G.P."/>
            <person name="Needleman D.S."/>
            <person name="Watson M.A."/>
            <person name="Polson S.W."/>
        </authorList>
    </citation>
    <scope>NUCLEOTIDE SEQUENCE [LARGE SCALE GENOMIC DNA]</scope>
    <source>
        <strain evidence="1 2">DE2-A</strain>
    </source>
</reference>
<gene>
    <name evidence="1" type="ORF">D0511_04845</name>
</gene>
<dbReference type="AlphaFoldDB" id="A0AAD0W3V1"/>
<dbReference type="KEGG" id="ppis:B1L02_12885"/>
<proteinExistence type="predicted"/>
<evidence type="ECO:0000313" key="2">
    <source>
        <dbReference type="Proteomes" id="UP000258102"/>
    </source>
</evidence>
<organism evidence="1 2">
    <name type="scientific">Pseudoalteromonas piscicida</name>
    <dbReference type="NCBI Taxonomy" id="43662"/>
    <lineage>
        <taxon>Bacteria</taxon>
        <taxon>Pseudomonadati</taxon>
        <taxon>Pseudomonadota</taxon>
        <taxon>Gammaproteobacteria</taxon>
        <taxon>Alteromonadales</taxon>
        <taxon>Pseudoalteromonadaceae</taxon>
        <taxon>Pseudoalteromonas</taxon>
    </lineage>
</organism>
<dbReference type="RefSeq" id="WP_088531344.1">
    <property type="nucleotide sequence ID" value="NZ_CP021646.1"/>
</dbReference>